<name>A0A1R1PXI6_ZANCU</name>
<evidence type="ECO:0000259" key="6">
    <source>
        <dbReference type="PROSITE" id="PS50158"/>
    </source>
</evidence>
<dbReference type="GO" id="GO:0003676">
    <property type="term" value="F:nucleic acid binding"/>
    <property type="evidence" value="ECO:0007669"/>
    <property type="project" value="InterPro"/>
</dbReference>
<evidence type="ECO:0000313" key="8">
    <source>
        <dbReference type="Proteomes" id="UP000188320"/>
    </source>
</evidence>
<evidence type="ECO:0000256" key="1">
    <source>
        <dbReference type="ARBA" id="ARBA00022679"/>
    </source>
</evidence>
<keyword evidence="5" id="KW-0863">Zinc-finger</keyword>
<dbReference type="GO" id="GO:0008270">
    <property type="term" value="F:zinc ion binding"/>
    <property type="evidence" value="ECO:0007669"/>
    <property type="project" value="UniProtKB-KW"/>
</dbReference>
<dbReference type="CDD" id="cd00303">
    <property type="entry name" value="retropepsin_like"/>
    <property type="match status" value="1"/>
</dbReference>
<keyword evidence="5" id="KW-0862">Zinc</keyword>
<evidence type="ECO:0000256" key="2">
    <source>
        <dbReference type="ARBA" id="ARBA00022695"/>
    </source>
</evidence>
<feature type="domain" description="CCHC-type" evidence="6">
    <location>
        <begin position="234"/>
        <end position="249"/>
    </location>
</feature>
<gene>
    <name evidence="7" type="ORF">AX774_g804</name>
</gene>
<dbReference type="SUPFAM" id="SSF50630">
    <property type="entry name" value="Acid proteases"/>
    <property type="match status" value="1"/>
</dbReference>
<dbReference type="Proteomes" id="UP000188320">
    <property type="component" value="Unassembled WGS sequence"/>
</dbReference>
<dbReference type="InterPro" id="IPR050951">
    <property type="entry name" value="Retrovirus_Pol_polyprotein"/>
</dbReference>
<accession>A0A1R1PXI6</accession>
<evidence type="ECO:0000256" key="3">
    <source>
        <dbReference type="ARBA" id="ARBA00022722"/>
    </source>
</evidence>
<proteinExistence type="predicted"/>
<dbReference type="AlphaFoldDB" id="A0A1R1PXI6"/>
<evidence type="ECO:0000256" key="4">
    <source>
        <dbReference type="ARBA" id="ARBA00022759"/>
    </source>
</evidence>
<dbReference type="PROSITE" id="PS50158">
    <property type="entry name" value="ZF_CCHC"/>
    <property type="match status" value="1"/>
</dbReference>
<reference evidence="8" key="1">
    <citation type="submission" date="2017-01" db="EMBL/GenBank/DDBJ databases">
        <authorList>
            <person name="Wang Y."/>
            <person name="White M."/>
            <person name="Kvist S."/>
            <person name="Moncalvo J.-M."/>
        </authorList>
    </citation>
    <scope>NUCLEOTIDE SEQUENCE [LARGE SCALE GENOMIC DNA]</scope>
    <source>
        <strain evidence="8">COL-18-3</strain>
    </source>
</reference>
<dbReference type="Pfam" id="PF13975">
    <property type="entry name" value="gag-asp_proteas"/>
    <property type="match status" value="1"/>
</dbReference>
<dbReference type="PANTHER" id="PTHR37984">
    <property type="entry name" value="PROTEIN CBG26694"/>
    <property type="match status" value="1"/>
</dbReference>
<dbReference type="PANTHER" id="PTHR37984:SF5">
    <property type="entry name" value="PROTEIN NYNRIN-LIKE"/>
    <property type="match status" value="1"/>
</dbReference>
<feature type="non-terminal residue" evidence="7">
    <location>
        <position position="879"/>
    </location>
</feature>
<evidence type="ECO:0000313" key="7">
    <source>
        <dbReference type="EMBL" id="OMH85643.1"/>
    </source>
</evidence>
<keyword evidence="8" id="KW-1185">Reference proteome</keyword>
<dbReference type="InterPro" id="IPR036875">
    <property type="entry name" value="Znf_CCHC_sf"/>
</dbReference>
<sequence>MDSVSRFEATLGIDPEEWLKQFRLVAKLSKWDQDDWVDLVQLKLGKRELIWYRKNVSSFSDWTTFTVAFKEKFSTTEDGYMSYDILKGINQSNYESIEEFEFAMENALEKAGITEATAKYNWLVSALCEDVKSKVREMSLNTWDKVIKWVLDKERHERRVTTQTSDQDFTKNLNAKHELNSAKANSDSGYDAMLEKMEEWSLNLLSKVDEAVERRLSENRRKRYTNNYPRVITCFHCRKEGHKRYECPRLKENDGITETKRANNVNFLEVSRENDHSKEILAVQHRGTSPKQTSPYSREEFIETPKKVGNTDRIRYVKAVDQHMDVEEQKSVDLKKTTVSKPRAGIKKVSRENDHSKEILAVQHRGTSPKQTSPYSREEFIETPKKVGNTDRIRYVKAVDQHMDVEEQKSVDLKKTTVSKPRAGIKSNKQVAEEENIEEVTKPKVKTELKMAEGIQPFSLVEQLAKWNPTISFPQLMSVALSLNSEMISLCKKTKKQEINEIRFAKPRTTNCRIIVSVYSKEIWAVVDTGAACSVATPRMIENWGLEVDEEHDQVIITADGMKQNSLGTVKDVPLRIGNCKFAAKLTIMQRKDNSLILGMDWLMSHHAQLNIRDSELRLPLERIVIIVPLHMQEVSEYEDCDHSELFLMIKENMQVEDELRYNDSRIDELKSNYEDIFADDIEDLTQTEQTEHRIVLKDETPVKLKPYRIPHHLTMRNRTTKHSPAEMLYGVKLSTPAIWIPLPEISDIELAITERIEAIKTDIPELRNVGLCNSNAEKEKEKVRYDKGVKISVFKEGDVVLKLTEQPMAKLEQTWEGPYKVDRRLNKGAYIISDSEGNRDLANGDMLKHYHQSQYMLPEVSTTLKSKLLRFRETRPAG</sequence>
<dbReference type="InterPro" id="IPR001878">
    <property type="entry name" value="Znf_CCHC"/>
</dbReference>
<comment type="caution">
    <text evidence="7">The sequence shown here is derived from an EMBL/GenBank/DDBJ whole genome shotgun (WGS) entry which is preliminary data.</text>
</comment>
<dbReference type="SUPFAM" id="SSF57756">
    <property type="entry name" value="Retrovirus zinc finger-like domains"/>
    <property type="match status" value="1"/>
</dbReference>
<keyword evidence="5" id="KW-0479">Metal-binding</keyword>
<dbReference type="Gene3D" id="2.40.70.10">
    <property type="entry name" value="Acid Proteases"/>
    <property type="match status" value="1"/>
</dbReference>
<protein>
    <recommendedName>
        <fullName evidence="6">CCHC-type domain-containing protein</fullName>
    </recommendedName>
</protein>
<dbReference type="OrthoDB" id="1934939at2759"/>
<dbReference type="InterPro" id="IPR021109">
    <property type="entry name" value="Peptidase_aspartic_dom_sf"/>
</dbReference>
<dbReference type="GO" id="GO:0004519">
    <property type="term" value="F:endonuclease activity"/>
    <property type="evidence" value="ECO:0007669"/>
    <property type="project" value="UniProtKB-KW"/>
</dbReference>
<evidence type="ECO:0000256" key="5">
    <source>
        <dbReference type="PROSITE-ProRule" id="PRU00047"/>
    </source>
</evidence>
<keyword evidence="3" id="KW-0540">Nuclease</keyword>
<organism evidence="7 8">
    <name type="scientific">Zancudomyces culisetae</name>
    <name type="common">Gut fungus</name>
    <name type="synonym">Smittium culisetae</name>
    <dbReference type="NCBI Taxonomy" id="1213189"/>
    <lineage>
        <taxon>Eukaryota</taxon>
        <taxon>Fungi</taxon>
        <taxon>Fungi incertae sedis</taxon>
        <taxon>Zoopagomycota</taxon>
        <taxon>Kickxellomycotina</taxon>
        <taxon>Harpellomycetes</taxon>
        <taxon>Harpellales</taxon>
        <taxon>Legeriomycetaceae</taxon>
        <taxon>Zancudomyces</taxon>
    </lineage>
</organism>
<keyword evidence="1" id="KW-0808">Transferase</keyword>
<dbReference type="EMBL" id="LSSK01000065">
    <property type="protein sequence ID" value="OMH85643.1"/>
    <property type="molecule type" value="Genomic_DNA"/>
</dbReference>
<keyword evidence="4" id="KW-0255">Endonuclease</keyword>
<dbReference type="GO" id="GO:0016779">
    <property type="term" value="F:nucleotidyltransferase activity"/>
    <property type="evidence" value="ECO:0007669"/>
    <property type="project" value="UniProtKB-KW"/>
</dbReference>
<keyword evidence="2" id="KW-0548">Nucleotidyltransferase</keyword>
<keyword evidence="4" id="KW-0378">Hydrolase</keyword>